<evidence type="ECO:0000313" key="2">
    <source>
        <dbReference type="Proteomes" id="UP001159363"/>
    </source>
</evidence>
<organism evidence="1 2">
    <name type="scientific">Dryococelus australis</name>
    <dbReference type="NCBI Taxonomy" id="614101"/>
    <lineage>
        <taxon>Eukaryota</taxon>
        <taxon>Metazoa</taxon>
        <taxon>Ecdysozoa</taxon>
        <taxon>Arthropoda</taxon>
        <taxon>Hexapoda</taxon>
        <taxon>Insecta</taxon>
        <taxon>Pterygota</taxon>
        <taxon>Neoptera</taxon>
        <taxon>Polyneoptera</taxon>
        <taxon>Phasmatodea</taxon>
        <taxon>Verophasmatodea</taxon>
        <taxon>Anareolatae</taxon>
        <taxon>Phasmatidae</taxon>
        <taxon>Eurycanthinae</taxon>
        <taxon>Dryococelus</taxon>
    </lineage>
</organism>
<proteinExistence type="predicted"/>
<keyword evidence="2" id="KW-1185">Reference proteome</keyword>
<name>A0ABQ9GGY5_9NEOP</name>
<sequence>MDKVVSSRTFRIVEHDRLIAHREDDDDAEGNNLGRIDRRFDALSDASDIEDGLQIADEESDEISADEEDDFEFENIDVSDVYVSKDETFMAKGFHLSTEIEGVQHNISAFWSFD</sequence>
<dbReference type="EMBL" id="JARBHB010000012">
    <property type="protein sequence ID" value="KAJ8871281.1"/>
    <property type="molecule type" value="Genomic_DNA"/>
</dbReference>
<accession>A0ABQ9GGY5</accession>
<dbReference type="Proteomes" id="UP001159363">
    <property type="component" value="Chromosome 11"/>
</dbReference>
<evidence type="ECO:0000313" key="1">
    <source>
        <dbReference type="EMBL" id="KAJ8871281.1"/>
    </source>
</evidence>
<gene>
    <name evidence="1" type="ORF">PR048_027589</name>
</gene>
<reference evidence="1 2" key="1">
    <citation type="submission" date="2023-02" db="EMBL/GenBank/DDBJ databases">
        <title>LHISI_Scaffold_Assembly.</title>
        <authorList>
            <person name="Stuart O.P."/>
            <person name="Cleave R."/>
            <person name="Magrath M.J.L."/>
            <person name="Mikheyev A.S."/>
        </authorList>
    </citation>
    <scope>NUCLEOTIDE SEQUENCE [LARGE SCALE GENOMIC DNA]</scope>
    <source>
        <strain evidence="1">Daus_M_001</strain>
        <tissue evidence="1">Leg muscle</tissue>
    </source>
</reference>
<comment type="caution">
    <text evidence="1">The sequence shown here is derived from an EMBL/GenBank/DDBJ whole genome shotgun (WGS) entry which is preliminary data.</text>
</comment>
<protein>
    <submittedName>
        <fullName evidence="1">Uncharacterized protein</fullName>
    </submittedName>
</protein>